<proteinExistence type="predicted"/>
<evidence type="ECO:0000313" key="1">
    <source>
        <dbReference type="EMBL" id="JAE29718.1"/>
    </source>
</evidence>
<reference evidence="1" key="1">
    <citation type="submission" date="2014-09" db="EMBL/GenBank/DDBJ databases">
        <authorList>
            <person name="Magalhaes I.L.F."/>
            <person name="Oliveira U."/>
            <person name="Santos F.R."/>
            <person name="Vidigal T.H.D.A."/>
            <person name="Brescovit A.D."/>
            <person name="Santos A.J."/>
        </authorList>
    </citation>
    <scope>NUCLEOTIDE SEQUENCE</scope>
    <source>
        <tissue evidence="1">Shoot tissue taken approximately 20 cm above the soil surface</tissue>
    </source>
</reference>
<protein>
    <submittedName>
        <fullName evidence="1">Uncharacterized protein</fullName>
    </submittedName>
</protein>
<dbReference type="AlphaFoldDB" id="A0A0A9H9Y1"/>
<accession>A0A0A9H9Y1</accession>
<sequence length="37" mass="4326">MLFNGDMRMDDLALGKLFNLVLFYLPISVRQKLPLRS</sequence>
<dbReference type="EMBL" id="GBRH01168178">
    <property type="protein sequence ID" value="JAE29718.1"/>
    <property type="molecule type" value="Transcribed_RNA"/>
</dbReference>
<reference evidence="1" key="2">
    <citation type="journal article" date="2015" name="Data Brief">
        <title>Shoot transcriptome of the giant reed, Arundo donax.</title>
        <authorList>
            <person name="Barrero R.A."/>
            <person name="Guerrero F.D."/>
            <person name="Moolhuijzen P."/>
            <person name="Goolsby J.A."/>
            <person name="Tidwell J."/>
            <person name="Bellgard S.E."/>
            <person name="Bellgard M.I."/>
        </authorList>
    </citation>
    <scope>NUCLEOTIDE SEQUENCE</scope>
    <source>
        <tissue evidence="1">Shoot tissue taken approximately 20 cm above the soil surface</tissue>
    </source>
</reference>
<organism evidence="1">
    <name type="scientific">Arundo donax</name>
    <name type="common">Giant reed</name>
    <name type="synonym">Donax arundinaceus</name>
    <dbReference type="NCBI Taxonomy" id="35708"/>
    <lineage>
        <taxon>Eukaryota</taxon>
        <taxon>Viridiplantae</taxon>
        <taxon>Streptophyta</taxon>
        <taxon>Embryophyta</taxon>
        <taxon>Tracheophyta</taxon>
        <taxon>Spermatophyta</taxon>
        <taxon>Magnoliopsida</taxon>
        <taxon>Liliopsida</taxon>
        <taxon>Poales</taxon>
        <taxon>Poaceae</taxon>
        <taxon>PACMAD clade</taxon>
        <taxon>Arundinoideae</taxon>
        <taxon>Arundineae</taxon>
        <taxon>Arundo</taxon>
    </lineage>
</organism>
<name>A0A0A9H9Y1_ARUDO</name>